<gene>
    <name evidence="3" type="ORF">OCBIM_22020267mg</name>
</gene>
<feature type="chain" id="PRO_5005583544" evidence="2">
    <location>
        <begin position="23"/>
        <end position="226"/>
    </location>
</feature>
<evidence type="ECO:0000256" key="2">
    <source>
        <dbReference type="SAM" id="SignalP"/>
    </source>
</evidence>
<dbReference type="AlphaFoldDB" id="A0A0L8H864"/>
<sequence length="226" mass="25388">MLLLPYWSILVIIFPQLIITEARVWNVILCFREKYNSVRISLDKVKYVNITSKEEQKCFMTEFELDNATKPSFAESDKGCPMDDDHHGLLVSPQQVLPGDDCTLAELQDLHETTCYPGLPSAQKTSHLAMVDIHYKLHLQDKVTRTTMDDGKNFVKAFMQFGTETESFPNTPETATDLDKEGVEDEDLDMDPKVGQTHSTEAADSILKEVSGPGTLPMTLLPSKTC</sequence>
<keyword evidence="2" id="KW-0732">Signal</keyword>
<dbReference type="OrthoDB" id="10321261at2759"/>
<name>A0A0L8H864_OCTBM</name>
<reference evidence="3" key="1">
    <citation type="submission" date="2015-07" db="EMBL/GenBank/DDBJ databases">
        <title>MeaNS - Measles Nucleotide Surveillance Program.</title>
        <authorList>
            <person name="Tran T."/>
            <person name="Druce J."/>
        </authorList>
    </citation>
    <scope>NUCLEOTIDE SEQUENCE</scope>
    <source>
        <strain evidence="3">UCB-OBI-ISO-001</strain>
        <tissue evidence="3">Gonad</tissue>
    </source>
</reference>
<organism evidence="3">
    <name type="scientific">Octopus bimaculoides</name>
    <name type="common">California two-spotted octopus</name>
    <dbReference type="NCBI Taxonomy" id="37653"/>
    <lineage>
        <taxon>Eukaryota</taxon>
        <taxon>Metazoa</taxon>
        <taxon>Spiralia</taxon>
        <taxon>Lophotrochozoa</taxon>
        <taxon>Mollusca</taxon>
        <taxon>Cephalopoda</taxon>
        <taxon>Coleoidea</taxon>
        <taxon>Octopodiformes</taxon>
        <taxon>Octopoda</taxon>
        <taxon>Incirrata</taxon>
        <taxon>Octopodidae</taxon>
        <taxon>Octopus</taxon>
    </lineage>
</organism>
<feature type="signal peptide" evidence="2">
    <location>
        <begin position="1"/>
        <end position="22"/>
    </location>
</feature>
<evidence type="ECO:0000313" key="3">
    <source>
        <dbReference type="EMBL" id="KOF85478.1"/>
    </source>
</evidence>
<feature type="region of interest" description="Disordered" evidence="1">
    <location>
        <begin position="186"/>
        <end position="226"/>
    </location>
</feature>
<dbReference type="EMBL" id="KQ418880">
    <property type="protein sequence ID" value="KOF85478.1"/>
    <property type="molecule type" value="Genomic_DNA"/>
</dbReference>
<proteinExistence type="predicted"/>
<protein>
    <submittedName>
        <fullName evidence="3">Uncharacterized protein</fullName>
    </submittedName>
</protein>
<evidence type="ECO:0000256" key="1">
    <source>
        <dbReference type="SAM" id="MobiDB-lite"/>
    </source>
</evidence>
<accession>A0A0L8H864</accession>